<comment type="caution">
    <text evidence="1">The sequence shown here is derived from an EMBL/GenBank/DDBJ whole genome shotgun (WGS) entry which is preliminary data.</text>
</comment>
<keyword evidence="2" id="KW-1185">Reference proteome</keyword>
<evidence type="ECO:0000313" key="2">
    <source>
        <dbReference type="Proteomes" id="UP000268093"/>
    </source>
</evidence>
<dbReference type="AlphaFoldDB" id="A0A433CWS3"/>
<dbReference type="EMBL" id="RBNI01011904">
    <property type="protein sequence ID" value="RUP43031.1"/>
    <property type="molecule type" value="Genomic_DNA"/>
</dbReference>
<name>A0A433CWS3_9FUNG</name>
<reference evidence="1 2" key="1">
    <citation type="journal article" date="2018" name="New Phytol.">
        <title>Phylogenomics of Endogonaceae and evolution of mycorrhizas within Mucoromycota.</title>
        <authorList>
            <person name="Chang Y."/>
            <person name="Desiro A."/>
            <person name="Na H."/>
            <person name="Sandor L."/>
            <person name="Lipzen A."/>
            <person name="Clum A."/>
            <person name="Barry K."/>
            <person name="Grigoriev I.V."/>
            <person name="Martin F.M."/>
            <person name="Stajich J.E."/>
            <person name="Smith M.E."/>
            <person name="Bonito G."/>
            <person name="Spatafora J.W."/>
        </authorList>
    </citation>
    <scope>NUCLEOTIDE SEQUENCE [LARGE SCALE GENOMIC DNA]</scope>
    <source>
        <strain evidence="1 2">GMNB39</strain>
    </source>
</reference>
<accession>A0A433CWS3</accession>
<feature type="non-terminal residue" evidence="1">
    <location>
        <position position="242"/>
    </location>
</feature>
<protein>
    <submittedName>
        <fullName evidence="1">Uncharacterized protein</fullName>
    </submittedName>
</protein>
<dbReference type="Proteomes" id="UP000268093">
    <property type="component" value="Unassembled WGS sequence"/>
</dbReference>
<proteinExistence type="predicted"/>
<gene>
    <name evidence="1" type="ORF">BC936DRAFT_137753</name>
</gene>
<organism evidence="1 2">
    <name type="scientific">Jimgerdemannia flammicorona</name>
    <dbReference type="NCBI Taxonomy" id="994334"/>
    <lineage>
        <taxon>Eukaryota</taxon>
        <taxon>Fungi</taxon>
        <taxon>Fungi incertae sedis</taxon>
        <taxon>Mucoromycota</taxon>
        <taxon>Mucoromycotina</taxon>
        <taxon>Endogonomycetes</taxon>
        <taxon>Endogonales</taxon>
        <taxon>Endogonaceae</taxon>
        <taxon>Jimgerdemannia</taxon>
    </lineage>
</organism>
<evidence type="ECO:0000313" key="1">
    <source>
        <dbReference type="EMBL" id="RUP43031.1"/>
    </source>
</evidence>
<sequence>MSEKIPVTSPAYGVSIQILVEIPNSKGYLPATEFRPIYIPRHTAIHRIYKKPCIDLCRAYIAVNDNQKFMIEVTNESKHDLIDIKIEFDGLFAGHLPVPQRETRRFKYTRLSADEAHKFSFTKIEYSKDEKDNKLNNWFGEPGTIALKVCEAERVDLTEYQKRLQAQKLLRHGCTKGELKNVKKERFGEVKRDIMDSDGMAPTHVSSLDTSYPFPIQDKEYYVWREALILHSNYIYRSKGTF</sequence>